<feature type="compositionally biased region" description="Polar residues" evidence="1">
    <location>
        <begin position="356"/>
        <end position="376"/>
    </location>
</feature>
<feature type="compositionally biased region" description="Polar residues" evidence="1">
    <location>
        <begin position="389"/>
        <end position="407"/>
    </location>
</feature>
<protein>
    <submittedName>
        <fullName evidence="2">Uncharacterized protein</fullName>
    </submittedName>
</protein>
<reference evidence="2 3" key="1">
    <citation type="journal article" date="2019" name="Sci. Rep.">
        <title>Orb-weaving spider Araneus ventricosus genome elucidates the spidroin gene catalogue.</title>
        <authorList>
            <person name="Kono N."/>
            <person name="Nakamura H."/>
            <person name="Ohtoshi R."/>
            <person name="Moran D.A.P."/>
            <person name="Shinohara A."/>
            <person name="Yoshida Y."/>
            <person name="Fujiwara M."/>
            <person name="Mori M."/>
            <person name="Tomita M."/>
            <person name="Arakawa K."/>
        </authorList>
    </citation>
    <scope>NUCLEOTIDE SEQUENCE [LARGE SCALE GENOMIC DNA]</scope>
</reference>
<accession>A0A4Y2CP09</accession>
<dbReference type="Proteomes" id="UP000499080">
    <property type="component" value="Unassembled WGS sequence"/>
</dbReference>
<organism evidence="2 3">
    <name type="scientific">Araneus ventricosus</name>
    <name type="common">Orbweaver spider</name>
    <name type="synonym">Epeira ventricosa</name>
    <dbReference type="NCBI Taxonomy" id="182803"/>
    <lineage>
        <taxon>Eukaryota</taxon>
        <taxon>Metazoa</taxon>
        <taxon>Ecdysozoa</taxon>
        <taxon>Arthropoda</taxon>
        <taxon>Chelicerata</taxon>
        <taxon>Arachnida</taxon>
        <taxon>Araneae</taxon>
        <taxon>Araneomorphae</taxon>
        <taxon>Entelegynae</taxon>
        <taxon>Araneoidea</taxon>
        <taxon>Araneidae</taxon>
        <taxon>Araneus</taxon>
    </lineage>
</organism>
<evidence type="ECO:0000313" key="3">
    <source>
        <dbReference type="Proteomes" id="UP000499080"/>
    </source>
</evidence>
<evidence type="ECO:0000256" key="1">
    <source>
        <dbReference type="SAM" id="MobiDB-lite"/>
    </source>
</evidence>
<sequence>MGSLSLSLVIKTPAQSPDLNPIEHLWDNILHEIEDILGIGLSSGGSHWLFLTLFIGDILAQNAHEFCRKFNFFIALQGMQGSIDLDGSALHSKSSLFRTGRLTARLLVVESASPGLANELIDVMKWSEQIQHALQLFMKMMSKRISAKKFCSDYPDLLEQLKYLEELCMKHPIFCKGNFSMLVIPKHGYFTNYSKEGGSMALEISLNDSLDDVRPIGGDSIYAALSYAECYFNNLHLYESGSKLAFLEFDLTKIHSDHVSMSRLSLLGFESVCPLSERQVESILHFGIHSPYVPIDPYFEGFAIRLGFDYKVDIQLEKEEHLLPPPYQTNCRDYETSENPSPYEEKEEHLLPPPYQTNCRDNGFSEGSSSITNRSSYQEKEEHLLPPLYQTNCRDNGPSEDSNNIKNPNSYQVSNFCVWER</sequence>
<name>A0A4Y2CP09_ARAVE</name>
<feature type="region of interest" description="Disordered" evidence="1">
    <location>
        <begin position="324"/>
        <end position="381"/>
    </location>
</feature>
<evidence type="ECO:0000313" key="2">
    <source>
        <dbReference type="EMBL" id="GBM06150.1"/>
    </source>
</evidence>
<feature type="region of interest" description="Disordered" evidence="1">
    <location>
        <begin position="388"/>
        <end position="407"/>
    </location>
</feature>
<comment type="caution">
    <text evidence="2">The sequence shown here is derived from an EMBL/GenBank/DDBJ whole genome shotgun (WGS) entry which is preliminary data.</text>
</comment>
<dbReference type="AlphaFoldDB" id="A0A4Y2CP09"/>
<proteinExistence type="predicted"/>
<keyword evidence="3" id="KW-1185">Reference proteome</keyword>
<dbReference type="EMBL" id="BGPR01000223">
    <property type="protein sequence ID" value="GBM06150.1"/>
    <property type="molecule type" value="Genomic_DNA"/>
</dbReference>
<gene>
    <name evidence="2" type="ORF">AVEN_265206_1</name>
</gene>
<dbReference type="OrthoDB" id="6455132at2759"/>